<dbReference type="Proteomes" id="UP000092460">
    <property type="component" value="Unassembled WGS sequence"/>
</dbReference>
<dbReference type="PROSITE" id="PS51155">
    <property type="entry name" value="CHIT_BIND_RR_2"/>
    <property type="match status" value="1"/>
</dbReference>
<dbReference type="PANTHER" id="PTHR12236:SF86">
    <property type="entry name" value="CCP84AC-RELATED"/>
    <property type="match status" value="1"/>
</dbReference>
<keyword evidence="5" id="KW-1185">Reference proteome</keyword>
<reference evidence="5" key="1">
    <citation type="submission" date="2015-01" db="EMBL/GenBank/DDBJ databases">
        <authorList>
            <person name="Aksoy S."/>
            <person name="Warren W."/>
            <person name="Wilson R.K."/>
        </authorList>
    </citation>
    <scope>NUCLEOTIDE SEQUENCE [LARGE SCALE GENOMIC DNA]</scope>
    <source>
        <strain evidence="5">IAEA</strain>
    </source>
</reference>
<dbReference type="InterPro" id="IPR000618">
    <property type="entry name" value="Insect_cuticle"/>
</dbReference>
<sequence length="173" mass="18237">MVQKLIIFSALMAIASAVVLPAPAYHGPFTYAAPAVAKYAAPVYPAVAKVAAPVVAKVAVPEPYDPNPQYSYSYDIHDGSTGDVKSQHETRNGDVVEGAYSLVEPDGTRRIVQYTADPVHGFNAVVQREPLAVKVAAPVAKVVAPGPVLAKPVFSAYPAVAKVPAFPAYAYHH</sequence>
<proteinExistence type="predicted"/>
<dbReference type="AlphaFoldDB" id="A0A1B0AQT6"/>
<dbReference type="PANTHER" id="PTHR12236">
    <property type="entry name" value="STRUCTURAL CONTITUENT OF CUTICLE"/>
    <property type="match status" value="1"/>
</dbReference>
<dbReference type="GO" id="GO:0042302">
    <property type="term" value="F:structural constituent of cuticle"/>
    <property type="evidence" value="ECO:0007669"/>
    <property type="project" value="UniProtKB-UniRule"/>
</dbReference>
<dbReference type="STRING" id="67801.A0A1B0AQT6"/>
<dbReference type="InterPro" id="IPR051217">
    <property type="entry name" value="Insect_Cuticle_Struc_Prot"/>
</dbReference>
<feature type="chain" id="PRO_5017601354" description="Cuticle protein" evidence="3">
    <location>
        <begin position="18"/>
        <end position="173"/>
    </location>
</feature>
<protein>
    <recommendedName>
        <fullName evidence="6">Cuticle protein</fullName>
    </recommendedName>
</protein>
<keyword evidence="3" id="KW-0732">Signal</keyword>
<dbReference type="InterPro" id="IPR031311">
    <property type="entry name" value="CHIT_BIND_RR_consensus"/>
</dbReference>
<evidence type="ECO:0000313" key="5">
    <source>
        <dbReference type="Proteomes" id="UP000092460"/>
    </source>
</evidence>
<reference evidence="4" key="2">
    <citation type="submission" date="2020-05" db="UniProtKB">
        <authorList>
            <consortium name="EnsemblMetazoa"/>
        </authorList>
    </citation>
    <scope>IDENTIFICATION</scope>
    <source>
        <strain evidence="4">IAEA</strain>
    </source>
</reference>
<dbReference type="PRINTS" id="PR00947">
    <property type="entry name" value="CUTICLE"/>
</dbReference>
<dbReference type="GO" id="GO:0031012">
    <property type="term" value="C:extracellular matrix"/>
    <property type="evidence" value="ECO:0007669"/>
    <property type="project" value="TreeGrafter"/>
</dbReference>
<dbReference type="Pfam" id="PF00379">
    <property type="entry name" value="Chitin_bind_4"/>
    <property type="match status" value="1"/>
</dbReference>
<accession>A0A1B0AQT6</accession>
<dbReference type="GO" id="GO:0005615">
    <property type="term" value="C:extracellular space"/>
    <property type="evidence" value="ECO:0007669"/>
    <property type="project" value="TreeGrafter"/>
</dbReference>
<evidence type="ECO:0008006" key="6">
    <source>
        <dbReference type="Google" id="ProtNLM"/>
    </source>
</evidence>
<organism evidence="4 5">
    <name type="scientific">Glossina palpalis gambiensis</name>
    <dbReference type="NCBI Taxonomy" id="67801"/>
    <lineage>
        <taxon>Eukaryota</taxon>
        <taxon>Metazoa</taxon>
        <taxon>Ecdysozoa</taxon>
        <taxon>Arthropoda</taxon>
        <taxon>Hexapoda</taxon>
        <taxon>Insecta</taxon>
        <taxon>Pterygota</taxon>
        <taxon>Neoptera</taxon>
        <taxon>Endopterygota</taxon>
        <taxon>Diptera</taxon>
        <taxon>Brachycera</taxon>
        <taxon>Muscomorpha</taxon>
        <taxon>Hippoboscoidea</taxon>
        <taxon>Glossinidae</taxon>
        <taxon>Glossina</taxon>
    </lineage>
</organism>
<evidence type="ECO:0000256" key="2">
    <source>
        <dbReference type="PROSITE-ProRule" id="PRU00497"/>
    </source>
</evidence>
<evidence type="ECO:0000256" key="1">
    <source>
        <dbReference type="ARBA" id="ARBA00022460"/>
    </source>
</evidence>
<dbReference type="EnsemblMetazoa" id="GPPI005239-RA">
    <property type="protein sequence ID" value="GPPI005239-PA"/>
    <property type="gene ID" value="GPPI005239"/>
</dbReference>
<name>A0A1B0AQT6_9MUSC</name>
<dbReference type="PROSITE" id="PS00233">
    <property type="entry name" value="CHIT_BIND_RR_1"/>
    <property type="match status" value="1"/>
</dbReference>
<keyword evidence="1 2" id="KW-0193">Cuticle</keyword>
<evidence type="ECO:0000313" key="4">
    <source>
        <dbReference type="EnsemblMetazoa" id="GPPI005239-PA"/>
    </source>
</evidence>
<dbReference type="VEuPathDB" id="VectorBase:GPPI005239"/>
<feature type="signal peptide" evidence="3">
    <location>
        <begin position="1"/>
        <end position="17"/>
    </location>
</feature>
<dbReference type="EMBL" id="JXJN01002037">
    <property type="status" value="NOT_ANNOTATED_CDS"/>
    <property type="molecule type" value="Genomic_DNA"/>
</dbReference>
<evidence type="ECO:0000256" key="3">
    <source>
        <dbReference type="SAM" id="SignalP"/>
    </source>
</evidence>